<evidence type="ECO:0000256" key="8">
    <source>
        <dbReference type="ARBA" id="ARBA00023136"/>
    </source>
</evidence>
<evidence type="ECO:0000256" key="7">
    <source>
        <dbReference type="ARBA" id="ARBA00023128"/>
    </source>
</evidence>
<evidence type="ECO:0000256" key="6">
    <source>
        <dbReference type="ARBA" id="ARBA00022989"/>
    </source>
</evidence>
<dbReference type="GO" id="GO:0033617">
    <property type="term" value="P:mitochondrial respiratory chain complex IV assembly"/>
    <property type="evidence" value="ECO:0007669"/>
    <property type="project" value="InterPro"/>
</dbReference>
<keyword evidence="12" id="KW-1185">Reference proteome</keyword>
<accession>A0A369JB08</accession>
<feature type="region of interest" description="Disordered" evidence="9">
    <location>
        <begin position="104"/>
        <end position="123"/>
    </location>
</feature>
<evidence type="ECO:0000256" key="9">
    <source>
        <dbReference type="SAM" id="MobiDB-lite"/>
    </source>
</evidence>
<reference evidence="11" key="1">
    <citation type="submission" date="2018-04" db="EMBL/GenBank/DDBJ databases">
        <title>Whole genome sequencing of Hypsizygus marmoreus.</title>
        <authorList>
            <person name="Choi I.-G."/>
            <person name="Min B."/>
            <person name="Kim J.-G."/>
            <person name="Kim S."/>
            <person name="Oh Y.-L."/>
            <person name="Kong W.-S."/>
            <person name="Park H."/>
            <person name="Jeong J."/>
            <person name="Song E.-S."/>
        </authorList>
    </citation>
    <scope>NUCLEOTIDE SEQUENCE [LARGE SCALE GENOMIC DNA]</scope>
    <source>
        <strain evidence="11">51987-8</strain>
    </source>
</reference>
<comment type="subcellular location">
    <subcellularLocation>
        <location evidence="1">Mitochondrion inner membrane</location>
    </subcellularLocation>
</comment>
<comment type="similarity">
    <text evidence="2">Belongs to the COX20 family.</text>
</comment>
<keyword evidence="6 10" id="KW-1133">Transmembrane helix</keyword>
<dbReference type="InterPro" id="IPR022533">
    <property type="entry name" value="Cox20"/>
</dbReference>
<evidence type="ECO:0000313" key="12">
    <source>
        <dbReference type="Proteomes" id="UP000076154"/>
    </source>
</evidence>
<dbReference type="PANTHER" id="PTHR31586">
    <property type="entry name" value="CYTOCHROME C OXIDASE PROTEIN 20"/>
    <property type="match status" value="1"/>
</dbReference>
<keyword evidence="7" id="KW-0496">Mitochondrion</keyword>
<dbReference type="AlphaFoldDB" id="A0A369JB08"/>
<evidence type="ECO:0000256" key="3">
    <source>
        <dbReference type="ARBA" id="ARBA00017689"/>
    </source>
</evidence>
<feature type="transmembrane region" description="Helical" evidence="10">
    <location>
        <begin position="66"/>
        <end position="85"/>
    </location>
</feature>
<comment type="caution">
    <text evidence="11">The sequence shown here is derived from an EMBL/GenBank/DDBJ whole genome shotgun (WGS) entry which is preliminary data.</text>
</comment>
<gene>
    <name evidence="11" type="ORF">Hypma_000954</name>
</gene>
<keyword evidence="5" id="KW-0999">Mitochondrion inner membrane</keyword>
<evidence type="ECO:0000256" key="1">
    <source>
        <dbReference type="ARBA" id="ARBA00004273"/>
    </source>
</evidence>
<proteinExistence type="inferred from homology"/>
<dbReference type="EMBL" id="LUEZ02000107">
    <property type="protein sequence ID" value="RDB17797.1"/>
    <property type="molecule type" value="Genomic_DNA"/>
</dbReference>
<keyword evidence="8 10" id="KW-0472">Membrane</keyword>
<evidence type="ECO:0000256" key="2">
    <source>
        <dbReference type="ARBA" id="ARBA00009575"/>
    </source>
</evidence>
<sequence>MSETPTSIPPPPSKLPPPTGNIITDVIQSALHITDIPCARNSLLGGIASGAGIGVVRGMSAGALVAGNWAIATFMIVSLGSFHLCQKQMEDERKKVTRVIESMPRRVVKQEDEPSGSSNPTAS</sequence>
<evidence type="ECO:0000313" key="11">
    <source>
        <dbReference type="EMBL" id="RDB17797.1"/>
    </source>
</evidence>
<evidence type="ECO:0000256" key="4">
    <source>
        <dbReference type="ARBA" id="ARBA00022692"/>
    </source>
</evidence>
<keyword evidence="4 10" id="KW-0812">Transmembrane</keyword>
<organism evidence="11 12">
    <name type="scientific">Hypsizygus marmoreus</name>
    <name type="common">White beech mushroom</name>
    <name type="synonym">Agaricus marmoreus</name>
    <dbReference type="NCBI Taxonomy" id="39966"/>
    <lineage>
        <taxon>Eukaryota</taxon>
        <taxon>Fungi</taxon>
        <taxon>Dikarya</taxon>
        <taxon>Basidiomycota</taxon>
        <taxon>Agaricomycotina</taxon>
        <taxon>Agaricomycetes</taxon>
        <taxon>Agaricomycetidae</taxon>
        <taxon>Agaricales</taxon>
        <taxon>Tricholomatineae</taxon>
        <taxon>Lyophyllaceae</taxon>
        <taxon>Hypsizygus</taxon>
    </lineage>
</organism>
<evidence type="ECO:0000256" key="5">
    <source>
        <dbReference type="ARBA" id="ARBA00022792"/>
    </source>
</evidence>
<dbReference type="InParanoid" id="A0A369JB08"/>
<dbReference type="GO" id="GO:0005743">
    <property type="term" value="C:mitochondrial inner membrane"/>
    <property type="evidence" value="ECO:0007669"/>
    <property type="project" value="UniProtKB-SubCell"/>
</dbReference>
<dbReference type="PANTHER" id="PTHR31586:SF1">
    <property type="entry name" value="CYTOCHROME C OXIDASE ASSEMBLY PROTEIN COX20, MITOCHONDRIAL"/>
    <property type="match status" value="1"/>
</dbReference>
<name>A0A369JB08_HYPMA</name>
<dbReference type="Pfam" id="PF12597">
    <property type="entry name" value="Cox20"/>
    <property type="match status" value="1"/>
</dbReference>
<dbReference type="OrthoDB" id="14603at2759"/>
<evidence type="ECO:0000256" key="10">
    <source>
        <dbReference type="SAM" id="Phobius"/>
    </source>
</evidence>
<protein>
    <recommendedName>
        <fullName evidence="3">Cytochrome c oxidase assembly protein COX20, mitochondrial</fullName>
    </recommendedName>
</protein>
<dbReference type="Proteomes" id="UP000076154">
    <property type="component" value="Unassembled WGS sequence"/>
</dbReference>